<dbReference type="Proteomes" id="UP001595907">
    <property type="component" value="Unassembled WGS sequence"/>
</dbReference>
<proteinExistence type="predicted"/>
<dbReference type="RefSeq" id="WP_379707122.1">
    <property type="nucleotide sequence ID" value="NZ_JBHSCZ010000001.1"/>
</dbReference>
<name>A0ABV8QNS3_9BACT</name>
<gene>
    <name evidence="1" type="ORF">ACFOWM_03505</name>
</gene>
<keyword evidence="2" id="KW-1185">Reference proteome</keyword>
<evidence type="ECO:0000313" key="2">
    <source>
        <dbReference type="Proteomes" id="UP001595907"/>
    </source>
</evidence>
<protein>
    <submittedName>
        <fullName evidence="1">Uncharacterized protein</fullName>
    </submittedName>
</protein>
<evidence type="ECO:0000313" key="1">
    <source>
        <dbReference type="EMBL" id="MFC4261930.1"/>
    </source>
</evidence>
<dbReference type="EMBL" id="JBHSCZ010000001">
    <property type="protein sequence ID" value="MFC4261930.1"/>
    <property type="molecule type" value="Genomic_DNA"/>
</dbReference>
<comment type="caution">
    <text evidence="1">The sequence shown here is derived from an EMBL/GenBank/DDBJ whole genome shotgun (WGS) entry which is preliminary data.</text>
</comment>
<accession>A0ABV8QNS3</accession>
<organism evidence="1 2">
    <name type="scientific">Ferruginibacter yonginensis</name>
    <dbReference type="NCBI Taxonomy" id="1310416"/>
    <lineage>
        <taxon>Bacteria</taxon>
        <taxon>Pseudomonadati</taxon>
        <taxon>Bacteroidota</taxon>
        <taxon>Chitinophagia</taxon>
        <taxon>Chitinophagales</taxon>
        <taxon>Chitinophagaceae</taxon>
        <taxon>Ferruginibacter</taxon>
    </lineage>
</organism>
<sequence length="242" mass="28293">MFEVIRTWLNGTREYFTGVAIFDQVSKNVALKQVFAQGSSVYNRHRLVAELTKIFHELKAQQPKEITVPKIPAISKRIVTPAVNKVDEPKPTFTESDLYKNAHLEATKLYKVYMNKRAELFALCKVEDWQDQNNRELVKQRCKLAIEVVELSVKSAKLFEVADYVKEHNRMPQEYVDIENDPYEALPDHLVKQTLNNARKAYNKLKDKPATEERLHLMQKHQDNIKILEAKWRLLNSQQTTK</sequence>
<reference evidence="2" key="1">
    <citation type="journal article" date="2019" name="Int. J. Syst. Evol. Microbiol.">
        <title>The Global Catalogue of Microorganisms (GCM) 10K type strain sequencing project: providing services to taxonomists for standard genome sequencing and annotation.</title>
        <authorList>
            <consortium name="The Broad Institute Genomics Platform"/>
            <consortium name="The Broad Institute Genome Sequencing Center for Infectious Disease"/>
            <person name="Wu L."/>
            <person name="Ma J."/>
        </authorList>
    </citation>
    <scope>NUCLEOTIDE SEQUENCE [LARGE SCALE GENOMIC DNA]</scope>
    <source>
        <strain evidence="2">CECT 8289</strain>
    </source>
</reference>